<accession>A0AAV4MAU9</accession>
<keyword evidence="1" id="KW-0812">Transmembrane</keyword>
<name>A0AAV4MAU9_CAEEX</name>
<sequence length="167" mass="18382">MVRSDDAVVAKSLTPQKATTDLNINIKLNFEQYISVKFWDELPSDLHCTIGTHTTMRFFVAAVAVLVLGVAYATSDKKLNEPSKILTGKIHVYYACFNITAGILGMDAQVAKSTQCMEVKIYAKTSKDLVILIHKLKVSGSLAKVPSATDPVDLKSNQDWKSVSKFQ</sequence>
<evidence type="ECO:0000256" key="1">
    <source>
        <dbReference type="SAM" id="Phobius"/>
    </source>
</evidence>
<proteinExistence type="predicted"/>
<dbReference type="AlphaFoldDB" id="A0AAV4MAU9"/>
<comment type="caution">
    <text evidence="2">The sequence shown here is derived from an EMBL/GenBank/DDBJ whole genome shotgun (WGS) entry which is preliminary data.</text>
</comment>
<evidence type="ECO:0000313" key="3">
    <source>
        <dbReference type="Proteomes" id="UP001054945"/>
    </source>
</evidence>
<keyword evidence="3" id="KW-1185">Reference proteome</keyword>
<keyword evidence="1" id="KW-1133">Transmembrane helix</keyword>
<organism evidence="2 3">
    <name type="scientific">Caerostris extrusa</name>
    <name type="common">Bark spider</name>
    <name type="synonym">Caerostris bankana</name>
    <dbReference type="NCBI Taxonomy" id="172846"/>
    <lineage>
        <taxon>Eukaryota</taxon>
        <taxon>Metazoa</taxon>
        <taxon>Ecdysozoa</taxon>
        <taxon>Arthropoda</taxon>
        <taxon>Chelicerata</taxon>
        <taxon>Arachnida</taxon>
        <taxon>Araneae</taxon>
        <taxon>Araneomorphae</taxon>
        <taxon>Entelegynae</taxon>
        <taxon>Araneoidea</taxon>
        <taxon>Araneidae</taxon>
        <taxon>Caerostris</taxon>
    </lineage>
</organism>
<evidence type="ECO:0000313" key="2">
    <source>
        <dbReference type="EMBL" id="GIX68546.1"/>
    </source>
</evidence>
<protein>
    <submittedName>
        <fullName evidence="2">Uncharacterized protein</fullName>
    </submittedName>
</protein>
<feature type="transmembrane region" description="Helical" evidence="1">
    <location>
        <begin position="56"/>
        <end position="74"/>
    </location>
</feature>
<dbReference type="Proteomes" id="UP001054945">
    <property type="component" value="Unassembled WGS sequence"/>
</dbReference>
<keyword evidence="1" id="KW-0472">Membrane</keyword>
<dbReference type="EMBL" id="BPLR01019501">
    <property type="protein sequence ID" value="GIX68546.1"/>
    <property type="molecule type" value="Genomic_DNA"/>
</dbReference>
<reference evidence="2 3" key="1">
    <citation type="submission" date="2021-06" db="EMBL/GenBank/DDBJ databases">
        <title>Caerostris extrusa draft genome.</title>
        <authorList>
            <person name="Kono N."/>
            <person name="Arakawa K."/>
        </authorList>
    </citation>
    <scope>NUCLEOTIDE SEQUENCE [LARGE SCALE GENOMIC DNA]</scope>
</reference>
<gene>
    <name evidence="2" type="ORF">CEXT_786801</name>
</gene>